<reference evidence="2 3" key="1">
    <citation type="journal article" date="2016" name="Mol. Biol. Evol.">
        <title>Comparative Genomics of Early-Diverging Mushroom-Forming Fungi Provides Insights into the Origins of Lignocellulose Decay Capabilities.</title>
        <authorList>
            <person name="Nagy L.G."/>
            <person name="Riley R."/>
            <person name="Tritt A."/>
            <person name="Adam C."/>
            <person name="Daum C."/>
            <person name="Floudas D."/>
            <person name="Sun H."/>
            <person name="Yadav J.S."/>
            <person name="Pangilinan J."/>
            <person name="Larsson K.H."/>
            <person name="Matsuura K."/>
            <person name="Barry K."/>
            <person name="Labutti K."/>
            <person name="Kuo R."/>
            <person name="Ohm R.A."/>
            <person name="Bhattacharya S.S."/>
            <person name="Shirouzu T."/>
            <person name="Yoshinaga Y."/>
            <person name="Martin F.M."/>
            <person name="Grigoriev I.V."/>
            <person name="Hibbett D.S."/>
        </authorList>
    </citation>
    <scope>NUCLEOTIDE SEQUENCE [LARGE SCALE GENOMIC DNA]</scope>
    <source>
        <strain evidence="2 3">HHB12029</strain>
    </source>
</reference>
<protein>
    <submittedName>
        <fullName evidence="2">Uncharacterized protein</fullName>
    </submittedName>
</protein>
<feature type="region of interest" description="Disordered" evidence="1">
    <location>
        <begin position="194"/>
        <end position="496"/>
    </location>
</feature>
<feature type="compositionally biased region" description="Polar residues" evidence="1">
    <location>
        <begin position="364"/>
        <end position="384"/>
    </location>
</feature>
<feature type="compositionally biased region" description="Polar residues" evidence="1">
    <location>
        <begin position="466"/>
        <end position="496"/>
    </location>
</feature>
<gene>
    <name evidence="2" type="ORF">EXIGLDRAFT_211104</name>
</gene>
<dbReference type="InParanoid" id="A0A165EJQ7"/>
<feature type="compositionally biased region" description="Polar residues" evidence="1">
    <location>
        <begin position="262"/>
        <end position="273"/>
    </location>
</feature>
<organism evidence="2 3">
    <name type="scientific">Exidia glandulosa HHB12029</name>
    <dbReference type="NCBI Taxonomy" id="1314781"/>
    <lineage>
        <taxon>Eukaryota</taxon>
        <taxon>Fungi</taxon>
        <taxon>Dikarya</taxon>
        <taxon>Basidiomycota</taxon>
        <taxon>Agaricomycotina</taxon>
        <taxon>Agaricomycetes</taxon>
        <taxon>Auriculariales</taxon>
        <taxon>Exidiaceae</taxon>
        <taxon>Exidia</taxon>
    </lineage>
</organism>
<feature type="region of interest" description="Disordered" evidence="1">
    <location>
        <begin position="33"/>
        <end position="72"/>
    </location>
</feature>
<feature type="compositionally biased region" description="Low complexity" evidence="1">
    <location>
        <begin position="218"/>
        <end position="231"/>
    </location>
</feature>
<dbReference type="AlphaFoldDB" id="A0A165EJQ7"/>
<accession>A0A165EJQ7</accession>
<dbReference type="Proteomes" id="UP000077266">
    <property type="component" value="Unassembled WGS sequence"/>
</dbReference>
<feature type="compositionally biased region" description="Pro residues" evidence="1">
    <location>
        <begin position="430"/>
        <end position="439"/>
    </location>
</feature>
<proteinExistence type="predicted"/>
<evidence type="ECO:0000256" key="1">
    <source>
        <dbReference type="SAM" id="MobiDB-lite"/>
    </source>
</evidence>
<feature type="compositionally biased region" description="Basic and acidic residues" evidence="1">
    <location>
        <begin position="33"/>
        <end position="44"/>
    </location>
</feature>
<feature type="region of interest" description="Disordered" evidence="1">
    <location>
        <begin position="84"/>
        <end position="108"/>
    </location>
</feature>
<name>A0A165EJQ7_EXIGL</name>
<sequence>METYVPDSEPGATILGGATADGALDGLQAWKKEMKEKAEKDKAATDAPPPAPVAAAAPSKTPAGGSSLNDDGLDEIAKFKLMMKRAQQTPPAPDTLPADPAIAEAVPGPLPAAATSKHELQENGMSGLRRIMGKDRKNDDTVLRSAGFAAPLKQSGARHNDFADSSDFESGLAASSVSTSTPVIAQQATMDPAVARVPSASSQMPPATSKLEALFRDSAGPSSSPAVAGPAKVQRDGSLASASYTSPEQPRLFGLAPHAQAAMQNQNPSQQSLGARAVGGPSSHMHANSAHVQPELTSRLNIDAARPEQPRGYSPFDRSAHGAISPPIGGPAPSLDHRARASPAHVERPSLGSLDGLSPYPDRINTSSATIGAAQSDQPLSPQSAAGYGGAGQPKGSRFAKFFHERPTGSAAGPQGPSAPGMGHLLPQQPQQPPQPPQSMPQHAVVMQRPQGMDPISPGGLGGHSGANNIQDLLSMLQNSSQSHPVCFPSDSSRQT</sequence>
<feature type="compositionally biased region" description="Low complexity" evidence="1">
    <location>
        <begin position="322"/>
        <end position="334"/>
    </location>
</feature>
<evidence type="ECO:0000313" key="2">
    <source>
        <dbReference type="EMBL" id="KZV87095.1"/>
    </source>
</evidence>
<evidence type="ECO:0000313" key="3">
    <source>
        <dbReference type="Proteomes" id="UP000077266"/>
    </source>
</evidence>
<keyword evidence="3" id="KW-1185">Reference proteome</keyword>
<dbReference type="EMBL" id="KV426136">
    <property type="protein sequence ID" value="KZV87095.1"/>
    <property type="molecule type" value="Genomic_DNA"/>
</dbReference>
<feature type="compositionally biased region" description="Low complexity" evidence="1">
    <location>
        <begin position="53"/>
        <end position="63"/>
    </location>
</feature>